<reference evidence="1 2" key="1">
    <citation type="submission" date="2017-01" db="EMBL/GenBank/DDBJ databases">
        <title>Genome Sequencing of a Marine Spirillum, Oceanospirillum multiglobuliferum ATCC 33336, from Japan.</title>
        <authorList>
            <person name="Carney J.G."/>
            <person name="Trachtenberg A.M."/>
            <person name="Rheaume B.A."/>
            <person name="Linnane J.D."/>
            <person name="Pitts N.L."/>
            <person name="Mykles D.L."/>
            <person name="Maclea K.S."/>
        </authorList>
    </citation>
    <scope>NUCLEOTIDE SEQUENCE [LARGE SCALE GENOMIC DNA]</scope>
    <source>
        <strain evidence="1 2">ATCC 33336</strain>
    </source>
</reference>
<gene>
    <name evidence="1" type="ORF">BTE48_09310</name>
</gene>
<protein>
    <submittedName>
        <fullName evidence="1">Regulator</fullName>
    </submittedName>
</protein>
<proteinExistence type="predicted"/>
<accession>A0A1T4PRC5</accession>
<name>A0A1T4PRC5_9GAMM</name>
<dbReference type="Proteomes" id="UP000191418">
    <property type="component" value="Unassembled WGS sequence"/>
</dbReference>
<dbReference type="RefSeq" id="WP_078745189.1">
    <property type="nucleotide sequence ID" value="NZ_FUXG01000009.1"/>
</dbReference>
<evidence type="ECO:0000313" key="1">
    <source>
        <dbReference type="EMBL" id="OPX55353.1"/>
    </source>
</evidence>
<dbReference type="OrthoDB" id="5421165at2"/>
<evidence type="ECO:0000313" key="2">
    <source>
        <dbReference type="Proteomes" id="UP000191418"/>
    </source>
</evidence>
<dbReference type="EMBL" id="MTSM01000010">
    <property type="protein sequence ID" value="OPX55353.1"/>
    <property type="molecule type" value="Genomic_DNA"/>
</dbReference>
<sequence length="84" mass="8657">MPTYDYRCETTGEVFEVKHPMALSVKTWGELSEIGGFDLGDIAPDSPVSKVLSTGGVVNSSSLKNPNLPPCMTGGGCSGGFCGA</sequence>
<organism evidence="1 2">
    <name type="scientific">Oceanospirillum multiglobuliferum</name>
    <dbReference type="NCBI Taxonomy" id="64969"/>
    <lineage>
        <taxon>Bacteria</taxon>
        <taxon>Pseudomonadati</taxon>
        <taxon>Pseudomonadota</taxon>
        <taxon>Gammaproteobacteria</taxon>
        <taxon>Oceanospirillales</taxon>
        <taxon>Oceanospirillaceae</taxon>
        <taxon>Oceanospirillum</taxon>
    </lineage>
</organism>
<keyword evidence="2" id="KW-1185">Reference proteome</keyword>
<dbReference type="AlphaFoldDB" id="A0A1T4PRC5"/>
<dbReference type="STRING" id="64969.SAMN02745127_01589"/>
<comment type="caution">
    <text evidence="1">The sequence shown here is derived from an EMBL/GenBank/DDBJ whole genome shotgun (WGS) entry which is preliminary data.</text>
</comment>